<evidence type="ECO:0000313" key="1">
    <source>
        <dbReference type="EMBL" id="EKE75145.1"/>
    </source>
</evidence>
<dbReference type="InterPro" id="IPR001387">
    <property type="entry name" value="Cro/C1-type_HTH"/>
</dbReference>
<sequence>MKGTQRLDAARLKALRDAKCISQEDLSHACQAKHLRLSLATIKRAEAGRPVSYRTIREFSAFYAVPLSVLTGKSR</sequence>
<dbReference type="STRING" id="745411.B3C1_07711"/>
<protein>
    <submittedName>
        <fullName evidence="1">Cro/Ci family transcriptional regulator</fullName>
    </submittedName>
</protein>
<dbReference type="Proteomes" id="UP000006755">
    <property type="component" value="Unassembled WGS sequence"/>
</dbReference>
<organism evidence="1 2">
    <name type="scientific">Gallaecimonas xiamenensis 3-C-1</name>
    <dbReference type="NCBI Taxonomy" id="745411"/>
    <lineage>
        <taxon>Bacteria</taxon>
        <taxon>Pseudomonadati</taxon>
        <taxon>Pseudomonadota</taxon>
        <taxon>Gammaproteobacteria</taxon>
        <taxon>Enterobacterales</taxon>
        <taxon>Gallaecimonadaceae</taxon>
        <taxon>Gallaecimonas</taxon>
    </lineage>
</organism>
<comment type="caution">
    <text evidence="1">The sequence shown here is derived from an EMBL/GenBank/DDBJ whole genome shotgun (WGS) entry which is preliminary data.</text>
</comment>
<dbReference type="GO" id="GO:0003677">
    <property type="term" value="F:DNA binding"/>
    <property type="evidence" value="ECO:0007669"/>
    <property type="project" value="InterPro"/>
</dbReference>
<dbReference type="CDD" id="cd00093">
    <property type="entry name" value="HTH_XRE"/>
    <property type="match status" value="1"/>
</dbReference>
<dbReference type="EMBL" id="AMRI01000009">
    <property type="protein sequence ID" value="EKE75145.1"/>
    <property type="molecule type" value="Genomic_DNA"/>
</dbReference>
<proteinExistence type="predicted"/>
<dbReference type="eggNOG" id="ENOG5033MSK">
    <property type="taxonomic scope" value="Bacteria"/>
</dbReference>
<dbReference type="OrthoDB" id="51325at2"/>
<evidence type="ECO:0000313" key="2">
    <source>
        <dbReference type="Proteomes" id="UP000006755"/>
    </source>
</evidence>
<reference evidence="1 2" key="1">
    <citation type="journal article" date="2012" name="J. Bacteriol.">
        <title>Genome Sequence of Gallaecimonas xiamenensis Type Strain 3-C-1.</title>
        <authorList>
            <person name="Lai Q."/>
            <person name="Wang L."/>
            <person name="Wang W."/>
            <person name="Shao Z."/>
        </authorList>
    </citation>
    <scope>NUCLEOTIDE SEQUENCE [LARGE SCALE GENOMIC DNA]</scope>
    <source>
        <strain evidence="1 2">3-C-1</strain>
    </source>
</reference>
<dbReference type="SUPFAM" id="SSF47413">
    <property type="entry name" value="lambda repressor-like DNA-binding domains"/>
    <property type="match status" value="1"/>
</dbReference>
<dbReference type="RefSeq" id="WP_008484009.1">
    <property type="nucleotide sequence ID" value="NZ_AMRI01000009.1"/>
</dbReference>
<accession>K2KD22</accession>
<dbReference type="AlphaFoldDB" id="K2KD22"/>
<keyword evidence="2" id="KW-1185">Reference proteome</keyword>
<name>K2KD22_9GAMM</name>
<dbReference type="Gene3D" id="1.10.260.40">
    <property type="entry name" value="lambda repressor-like DNA-binding domains"/>
    <property type="match status" value="1"/>
</dbReference>
<dbReference type="InterPro" id="IPR010982">
    <property type="entry name" value="Lambda_DNA-bd_dom_sf"/>
</dbReference>
<gene>
    <name evidence="1" type="ORF">B3C1_07711</name>
</gene>